<proteinExistence type="predicted"/>
<evidence type="ECO:0000256" key="1">
    <source>
        <dbReference type="SAM" id="MobiDB-lite"/>
    </source>
</evidence>
<dbReference type="AlphaFoldDB" id="A0A2I1GIY8"/>
<reference evidence="2 3" key="1">
    <citation type="submission" date="2015-10" db="EMBL/GenBank/DDBJ databases">
        <title>Genome analyses suggest a sexual origin of heterokaryosis in a supposedly ancient asexual fungus.</title>
        <authorList>
            <person name="Ropars J."/>
            <person name="Sedzielewska K."/>
            <person name="Noel J."/>
            <person name="Charron P."/>
            <person name="Farinelli L."/>
            <person name="Marton T."/>
            <person name="Kruger M."/>
            <person name="Pelin A."/>
            <person name="Brachmann A."/>
            <person name="Corradi N."/>
        </authorList>
    </citation>
    <scope>NUCLEOTIDE SEQUENCE [LARGE SCALE GENOMIC DNA]</scope>
    <source>
        <strain evidence="2 3">A4</strain>
    </source>
</reference>
<sequence length="112" mass="12635">MAVYNEGSIDIAISTNSYDELIIGLCQGFLSSKQSIDSEQQIDLQNITNPVISTREGRLPSRAKRNLLSNIDNIQPSSEELQPNREKDTRKQCQKCSQRGHNRVTCKLLLVM</sequence>
<feature type="region of interest" description="Disordered" evidence="1">
    <location>
        <begin position="66"/>
        <end position="94"/>
    </location>
</feature>
<organism evidence="2 3">
    <name type="scientific">Rhizophagus irregularis</name>
    <dbReference type="NCBI Taxonomy" id="588596"/>
    <lineage>
        <taxon>Eukaryota</taxon>
        <taxon>Fungi</taxon>
        <taxon>Fungi incertae sedis</taxon>
        <taxon>Mucoromycota</taxon>
        <taxon>Glomeromycotina</taxon>
        <taxon>Glomeromycetes</taxon>
        <taxon>Glomerales</taxon>
        <taxon>Glomeraceae</taxon>
        <taxon>Rhizophagus</taxon>
    </lineage>
</organism>
<name>A0A2I1GIY8_9GLOM</name>
<accession>A0A2I1GIY8</accession>
<protein>
    <submittedName>
        <fullName evidence="2">Uncharacterized protein</fullName>
    </submittedName>
</protein>
<feature type="compositionally biased region" description="Basic and acidic residues" evidence="1">
    <location>
        <begin position="82"/>
        <end position="91"/>
    </location>
</feature>
<dbReference type="Proteomes" id="UP000234323">
    <property type="component" value="Unassembled WGS sequence"/>
</dbReference>
<evidence type="ECO:0000313" key="3">
    <source>
        <dbReference type="Proteomes" id="UP000234323"/>
    </source>
</evidence>
<gene>
    <name evidence="2" type="ORF">RhiirA4_461486</name>
</gene>
<evidence type="ECO:0000313" key="2">
    <source>
        <dbReference type="EMBL" id="PKY46589.1"/>
    </source>
</evidence>
<dbReference type="EMBL" id="LLXI01000464">
    <property type="protein sequence ID" value="PKY46589.1"/>
    <property type="molecule type" value="Genomic_DNA"/>
</dbReference>
<comment type="caution">
    <text evidence="2">The sequence shown here is derived from an EMBL/GenBank/DDBJ whole genome shotgun (WGS) entry which is preliminary data.</text>
</comment>
<feature type="compositionally biased region" description="Polar residues" evidence="1">
    <location>
        <begin position="67"/>
        <end position="81"/>
    </location>
</feature>
<keyword evidence="3" id="KW-1185">Reference proteome</keyword>